<sequence length="102" mass="11292">MSVEEIAARGEVDPKLLARILRFLATYLIIREVSTDVFATNYISSTLDEGEPVDVLFEKPDERFLETTGLSALVEVSAFEYGVMQQSARMTETIPTGLITSS</sequence>
<dbReference type="AlphaFoldDB" id="A0A8H7CM69"/>
<keyword evidence="2" id="KW-1185">Reference proteome</keyword>
<dbReference type="EMBL" id="JACAZH010000024">
    <property type="protein sequence ID" value="KAF7342879.1"/>
    <property type="molecule type" value="Genomic_DNA"/>
</dbReference>
<proteinExistence type="predicted"/>
<reference evidence="1" key="1">
    <citation type="submission" date="2020-05" db="EMBL/GenBank/DDBJ databases">
        <title>Mycena genomes resolve the evolution of fungal bioluminescence.</title>
        <authorList>
            <person name="Tsai I.J."/>
        </authorList>
    </citation>
    <scope>NUCLEOTIDE SEQUENCE</scope>
    <source>
        <strain evidence="1">160909Yilan</strain>
    </source>
</reference>
<keyword evidence="1" id="KW-0808">Transferase</keyword>
<dbReference type="GO" id="GO:0008168">
    <property type="term" value="F:methyltransferase activity"/>
    <property type="evidence" value="ECO:0007669"/>
    <property type="project" value="UniProtKB-KW"/>
</dbReference>
<name>A0A8H7CM69_9AGAR</name>
<keyword evidence="1" id="KW-0489">Methyltransferase</keyword>
<protein>
    <submittedName>
        <fullName evidence="1">S-adenosyl-L-methionine-dependent methyltransferase</fullName>
    </submittedName>
</protein>
<dbReference type="Proteomes" id="UP000623467">
    <property type="component" value="Unassembled WGS sequence"/>
</dbReference>
<accession>A0A8H7CM69</accession>
<organism evidence="1 2">
    <name type="scientific">Mycena sanguinolenta</name>
    <dbReference type="NCBI Taxonomy" id="230812"/>
    <lineage>
        <taxon>Eukaryota</taxon>
        <taxon>Fungi</taxon>
        <taxon>Dikarya</taxon>
        <taxon>Basidiomycota</taxon>
        <taxon>Agaricomycotina</taxon>
        <taxon>Agaricomycetes</taxon>
        <taxon>Agaricomycetidae</taxon>
        <taxon>Agaricales</taxon>
        <taxon>Marasmiineae</taxon>
        <taxon>Mycenaceae</taxon>
        <taxon>Mycena</taxon>
    </lineage>
</organism>
<dbReference type="GO" id="GO:0032259">
    <property type="term" value="P:methylation"/>
    <property type="evidence" value="ECO:0007669"/>
    <property type="project" value="UniProtKB-KW"/>
</dbReference>
<dbReference type="InterPro" id="IPR036390">
    <property type="entry name" value="WH_DNA-bd_sf"/>
</dbReference>
<dbReference type="Gene3D" id="1.10.10.10">
    <property type="entry name" value="Winged helix-like DNA-binding domain superfamily/Winged helix DNA-binding domain"/>
    <property type="match status" value="1"/>
</dbReference>
<comment type="caution">
    <text evidence="1">The sequence shown here is derived from an EMBL/GenBank/DDBJ whole genome shotgun (WGS) entry which is preliminary data.</text>
</comment>
<dbReference type="OrthoDB" id="2410195at2759"/>
<gene>
    <name evidence="1" type="ORF">MSAN_02004300</name>
</gene>
<dbReference type="InterPro" id="IPR036388">
    <property type="entry name" value="WH-like_DNA-bd_sf"/>
</dbReference>
<evidence type="ECO:0000313" key="2">
    <source>
        <dbReference type="Proteomes" id="UP000623467"/>
    </source>
</evidence>
<dbReference type="SUPFAM" id="SSF46785">
    <property type="entry name" value="Winged helix' DNA-binding domain"/>
    <property type="match status" value="1"/>
</dbReference>
<evidence type="ECO:0000313" key="1">
    <source>
        <dbReference type="EMBL" id="KAF7342879.1"/>
    </source>
</evidence>